<evidence type="ECO:0000256" key="1">
    <source>
        <dbReference type="SAM" id="MobiDB-lite"/>
    </source>
</evidence>
<evidence type="ECO:0000313" key="3">
    <source>
        <dbReference type="Proteomes" id="UP001299265"/>
    </source>
</evidence>
<sequence>MAEYRRFISYIYAYEGDMKTKNVGFAKIEARGGQCRISVSIKGAYECSGRELNLYGYGNLSDSLLLVPLGRIPVRNGVGEAVFGKQEDDLSGSGFGLDFVRGLYLRSQASARKSYLTTWDDAIIHISSLREAPVAGENWRGGQGLLLKAAEAAGRLQDDQTDGHRLEEEETDLLFGMDTESPEEKEQAEAELENLKPEEPKLEEPEPKEPELEETELEETELDEARPKTADSAESEPENEVEMTAVAEAETEAAVSAEVSEILETYTGGSPVLEREDGKEAFNQTENESKAPDQDEEQSDTFSGRMPDDFYYREGFMELPLWDCLKKVLPRKRILAEEGWEVLQIHLQDIGRLPKENWPYGNNSFVLHGYYQYRYLILARRKRVRREKFQTEYQYILGVPGIFKPQEKFMASMFGLPDFKKATGRREENFGFWCGSIQL</sequence>
<comment type="caution">
    <text evidence="2">The sequence shown here is derived from an EMBL/GenBank/DDBJ whole genome shotgun (WGS) entry which is preliminary data.</text>
</comment>
<dbReference type="RefSeq" id="WP_231063207.1">
    <property type="nucleotide sequence ID" value="NZ_JAJNOR010000007.1"/>
</dbReference>
<feature type="compositionally biased region" description="Acidic residues" evidence="1">
    <location>
        <begin position="211"/>
        <end position="222"/>
    </location>
</feature>
<organism evidence="2 3">
    <name type="scientific">Lientehia hominis</name>
    <dbReference type="NCBI Taxonomy" id="2897778"/>
    <lineage>
        <taxon>Bacteria</taxon>
        <taxon>Bacillati</taxon>
        <taxon>Bacillota</taxon>
        <taxon>Clostridia</taxon>
        <taxon>Lachnospirales</taxon>
        <taxon>Lachnospiraceae</taxon>
        <taxon>Lientehia</taxon>
    </lineage>
</organism>
<feature type="region of interest" description="Disordered" evidence="1">
    <location>
        <begin position="174"/>
        <end position="244"/>
    </location>
</feature>
<evidence type="ECO:0000313" key="2">
    <source>
        <dbReference type="EMBL" id="MCD2493350.1"/>
    </source>
</evidence>
<protein>
    <submittedName>
        <fullName evidence="2">Uncharacterized protein</fullName>
    </submittedName>
</protein>
<dbReference type="Proteomes" id="UP001299265">
    <property type="component" value="Unassembled WGS sequence"/>
</dbReference>
<dbReference type="AlphaFoldDB" id="A0AAP2RLL3"/>
<keyword evidence="3" id="KW-1185">Reference proteome</keyword>
<feature type="compositionally biased region" description="Basic and acidic residues" evidence="1">
    <location>
        <begin position="182"/>
        <end position="210"/>
    </location>
</feature>
<dbReference type="EMBL" id="JAJNOR010000007">
    <property type="protein sequence ID" value="MCD2493350.1"/>
    <property type="molecule type" value="Genomic_DNA"/>
</dbReference>
<proteinExistence type="predicted"/>
<reference evidence="2 3" key="1">
    <citation type="submission" date="2021-11" db="EMBL/GenBank/DDBJ databases">
        <title>Lacrimispora sp. nov. NSJ-141 isolated from human feces.</title>
        <authorList>
            <person name="Abdugheni R."/>
        </authorList>
    </citation>
    <scope>NUCLEOTIDE SEQUENCE [LARGE SCALE GENOMIC DNA]</scope>
    <source>
        <strain evidence="2 3">NSJ-141</strain>
    </source>
</reference>
<feature type="region of interest" description="Disordered" evidence="1">
    <location>
        <begin position="266"/>
        <end position="304"/>
    </location>
</feature>
<name>A0AAP2RLL3_9FIRM</name>
<gene>
    <name evidence="2" type="ORF">LQE92_12065</name>
</gene>
<accession>A0AAP2RLL3</accession>